<gene>
    <name evidence="1" type="ORF">CFP56_030352</name>
</gene>
<dbReference type="AlphaFoldDB" id="A0AAW0JNL8"/>
<protein>
    <submittedName>
        <fullName evidence="1">Uncharacterized protein</fullName>
    </submittedName>
</protein>
<evidence type="ECO:0000313" key="2">
    <source>
        <dbReference type="Proteomes" id="UP000237347"/>
    </source>
</evidence>
<evidence type="ECO:0000313" key="1">
    <source>
        <dbReference type="EMBL" id="KAK7828343.1"/>
    </source>
</evidence>
<dbReference type="EMBL" id="PKMF04000505">
    <property type="protein sequence ID" value="KAK7828343.1"/>
    <property type="molecule type" value="Genomic_DNA"/>
</dbReference>
<proteinExistence type="predicted"/>
<dbReference type="Proteomes" id="UP000237347">
    <property type="component" value="Unassembled WGS sequence"/>
</dbReference>
<feature type="non-terminal residue" evidence="1">
    <location>
        <position position="1"/>
    </location>
</feature>
<reference evidence="1 2" key="1">
    <citation type="journal article" date="2018" name="Sci. Data">
        <title>The draft genome sequence of cork oak.</title>
        <authorList>
            <person name="Ramos A.M."/>
            <person name="Usie A."/>
            <person name="Barbosa P."/>
            <person name="Barros P.M."/>
            <person name="Capote T."/>
            <person name="Chaves I."/>
            <person name="Simoes F."/>
            <person name="Abreu I."/>
            <person name="Carrasquinho I."/>
            <person name="Faro C."/>
            <person name="Guimaraes J.B."/>
            <person name="Mendonca D."/>
            <person name="Nobrega F."/>
            <person name="Rodrigues L."/>
            <person name="Saibo N.J.M."/>
            <person name="Varela M.C."/>
            <person name="Egas C."/>
            <person name="Matos J."/>
            <person name="Miguel C.M."/>
            <person name="Oliveira M.M."/>
            <person name="Ricardo C.P."/>
            <person name="Goncalves S."/>
        </authorList>
    </citation>
    <scope>NUCLEOTIDE SEQUENCE [LARGE SCALE GENOMIC DNA]</scope>
    <source>
        <strain evidence="2">cv. HL8</strain>
    </source>
</reference>
<accession>A0AAW0JNL8</accession>
<name>A0AAW0JNL8_QUESU</name>
<sequence length="76" mass="8171">FFSHYSCNQTIPVLHHQEDLAAAAAAEAIAGESVRLRVWKEMGVELRNVSSHCSVERQRSFDGDELDGGAVEAGGG</sequence>
<keyword evidence="2" id="KW-1185">Reference proteome</keyword>
<comment type="caution">
    <text evidence="1">The sequence shown here is derived from an EMBL/GenBank/DDBJ whole genome shotgun (WGS) entry which is preliminary data.</text>
</comment>
<organism evidence="1 2">
    <name type="scientific">Quercus suber</name>
    <name type="common">Cork oak</name>
    <dbReference type="NCBI Taxonomy" id="58331"/>
    <lineage>
        <taxon>Eukaryota</taxon>
        <taxon>Viridiplantae</taxon>
        <taxon>Streptophyta</taxon>
        <taxon>Embryophyta</taxon>
        <taxon>Tracheophyta</taxon>
        <taxon>Spermatophyta</taxon>
        <taxon>Magnoliopsida</taxon>
        <taxon>eudicotyledons</taxon>
        <taxon>Gunneridae</taxon>
        <taxon>Pentapetalae</taxon>
        <taxon>rosids</taxon>
        <taxon>fabids</taxon>
        <taxon>Fagales</taxon>
        <taxon>Fagaceae</taxon>
        <taxon>Quercus</taxon>
    </lineage>
</organism>